<accession>A0A0H5RB63</accession>
<evidence type="ECO:0000313" key="1">
    <source>
        <dbReference type="EMBL" id="CRZ11440.1"/>
    </source>
</evidence>
<protein>
    <submittedName>
        <fullName evidence="1">Uncharacterized protein</fullName>
    </submittedName>
</protein>
<proteinExistence type="predicted"/>
<dbReference type="Gene3D" id="3.80.10.10">
    <property type="entry name" value="Ribonuclease Inhibitor"/>
    <property type="match status" value="1"/>
</dbReference>
<organism evidence="1">
    <name type="scientific">Spongospora subterranea</name>
    <dbReference type="NCBI Taxonomy" id="70186"/>
    <lineage>
        <taxon>Eukaryota</taxon>
        <taxon>Sar</taxon>
        <taxon>Rhizaria</taxon>
        <taxon>Endomyxa</taxon>
        <taxon>Phytomyxea</taxon>
        <taxon>Plasmodiophorida</taxon>
        <taxon>Plasmodiophoridae</taxon>
        <taxon>Spongospora</taxon>
    </lineage>
</organism>
<dbReference type="SUPFAM" id="SSF52047">
    <property type="entry name" value="RNI-like"/>
    <property type="match status" value="1"/>
</dbReference>
<dbReference type="InterPro" id="IPR032675">
    <property type="entry name" value="LRR_dom_sf"/>
</dbReference>
<sequence length="184" mass="21329">MLGRNTALKTLDLRWNTIGSDGCHEILQAIQQNRCITECHLTGNGATQETLQGIAEKLRGNRENKERVWRPTQGNETHFHKSQRVHGLDDSFQFSQNKIGLLNKEICEIKRENNELKVQLETKSCTEKELQTLRVQSEASDRDWQMRNDVKSVEISNLTQSNSELVMKNQQLDEELRTQHERVC</sequence>
<name>A0A0H5RB63_9EUKA</name>
<dbReference type="EMBL" id="HACM01010998">
    <property type="protein sequence ID" value="CRZ11440.1"/>
    <property type="molecule type" value="Transcribed_RNA"/>
</dbReference>
<dbReference type="AlphaFoldDB" id="A0A0H5RB63"/>
<reference evidence="1" key="1">
    <citation type="submission" date="2015-04" db="EMBL/GenBank/DDBJ databases">
        <title>The genome sequence of the plant pathogenic Rhizarian Plasmodiophora brassicae reveals insights in its biotrophic life cycle and the origin of chitin synthesis.</title>
        <authorList>
            <person name="Schwelm A."/>
            <person name="Fogelqvist J."/>
            <person name="Knaust A."/>
            <person name="Julke S."/>
            <person name="Lilja T."/>
            <person name="Dhandapani V."/>
            <person name="Bonilla-Rosso G."/>
            <person name="Karlsson M."/>
            <person name="Shevchenko A."/>
            <person name="Choi S.R."/>
            <person name="Kim H.G."/>
            <person name="Park J.Y."/>
            <person name="Lim Y.P."/>
            <person name="Ludwig-Muller J."/>
            <person name="Dixelius C."/>
        </authorList>
    </citation>
    <scope>NUCLEOTIDE SEQUENCE</scope>
    <source>
        <tissue evidence="1">Potato root galls</tissue>
    </source>
</reference>